<protein>
    <submittedName>
        <fullName evidence="1">Uncharacterized protein</fullName>
    </submittedName>
</protein>
<dbReference type="RefSeq" id="WP_211631225.1">
    <property type="nucleotide sequence ID" value="NZ_CP073100.1"/>
</dbReference>
<evidence type="ECO:0000313" key="1">
    <source>
        <dbReference type="EMBL" id="QUE51086.1"/>
    </source>
</evidence>
<proteinExistence type="predicted"/>
<gene>
    <name evidence="1" type="ORF">KBB96_19795</name>
</gene>
<accession>A0A975G977</accession>
<evidence type="ECO:0000313" key="2">
    <source>
        <dbReference type="Proteomes" id="UP000676169"/>
    </source>
</evidence>
<dbReference type="KEGG" id="lamb:KBB96_19795"/>
<reference evidence="1" key="1">
    <citation type="submission" date="2021-04" db="EMBL/GenBank/DDBJ databases">
        <title>Luteolibacter sp. 32A isolated from the skin of an Anderson's salamander (Ambystoma andersonii).</title>
        <authorList>
            <person name="Spergser J."/>
            <person name="Busse H.-J."/>
        </authorList>
    </citation>
    <scope>NUCLEOTIDE SEQUENCE</scope>
    <source>
        <strain evidence="1">32A</strain>
    </source>
</reference>
<dbReference type="Proteomes" id="UP000676169">
    <property type="component" value="Chromosome"/>
</dbReference>
<dbReference type="EMBL" id="CP073100">
    <property type="protein sequence ID" value="QUE51086.1"/>
    <property type="molecule type" value="Genomic_DNA"/>
</dbReference>
<dbReference type="AlphaFoldDB" id="A0A975G977"/>
<keyword evidence="2" id="KW-1185">Reference proteome</keyword>
<sequence length="280" mass="31659">MLLLSATAFAIDWPSGFQLEEETTSPDGRLGILSADGKAFHRDEDHAKAARLMYLADLKEHRIIKDIAIPGYSEARYLEVNWDADSSACVLVHRARHSLLGIELVELTRHGARRTDLGGVVSRALDQTYLCCRVDCHFRFLTDGRLMVRCLGDDNPRELQDKERTFGLFTGVFDRRKSRWSSSKSGVLDEGQYQTLVEAFEPWTPPGGSNGDVLHAMEERMRVLGNGLEAVLTRERYRDFQRDQDVWKGAAKNGEAAVVDSECVRFAERLAKMEALLWQP</sequence>
<name>A0A975G977_9BACT</name>
<organism evidence="1 2">
    <name type="scientific">Luteolibacter ambystomatis</name>
    <dbReference type="NCBI Taxonomy" id="2824561"/>
    <lineage>
        <taxon>Bacteria</taxon>
        <taxon>Pseudomonadati</taxon>
        <taxon>Verrucomicrobiota</taxon>
        <taxon>Verrucomicrobiia</taxon>
        <taxon>Verrucomicrobiales</taxon>
        <taxon>Verrucomicrobiaceae</taxon>
        <taxon>Luteolibacter</taxon>
    </lineage>
</organism>